<feature type="region of interest" description="Disordered" evidence="2">
    <location>
        <begin position="1"/>
        <end position="23"/>
    </location>
</feature>
<evidence type="ECO:0000313" key="3">
    <source>
        <dbReference type="EMBL" id="EKX53394.1"/>
    </source>
</evidence>
<dbReference type="HOGENOM" id="CLU_2175900_0_0_1"/>
<evidence type="ECO:0000256" key="1">
    <source>
        <dbReference type="SAM" id="Coils"/>
    </source>
</evidence>
<evidence type="ECO:0000313" key="5">
    <source>
        <dbReference type="Proteomes" id="UP000011087"/>
    </source>
</evidence>
<accession>L1JYI6</accession>
<name>L1JYI6_GUITC</name>
<keyword evidence="5" id="KW-1185">Reference proteome</keyword>
<evidence type="ECO:0000256" key="2">
    <source>
        <dbReference type="SAM" id="MobiDB-lite"/>
    </source>
</evidence>
<gene>
    <name evidence="3" type="ORF">GUITHDRAFT_101096</name>
</gene>
<dbReference type="Proteomes" id="UP000011087">
    <property type="component" value="Unassembled WGS sequence"/>
</dbReference>
<reference evidence="3 5" key="1">
    <citation type="journal article" date="2012" name="Nature">
        <title>Algal genomes reveal evolutionary mosaicism and the fate of nucleomorphs.</title>
        <authorList>
            <consortium name="DOE Joint Genome Institute"/>
            <person name="Curtis B.A."/>
            <person name="Tanifuji G."/>
            <person name="Burki F."/>
            <person name="Gruber A."/>
            <person name="Irimia M."/>
            <person name="Maruyama S."/>
            <person name="Arias M.C."/>
            <person name="Ball S.G."/>
            <person name="Gile G.H."/>
            <person name="Hirakawa Y."/>
            <person name="Hopkins J.F."/>
            <person name="Kuo A."/>
            <person name="Rensing S.A."/>
            <person name="Schmutz J."/>
            <person name="Symeonidi A."/>
            <person name="Elias M."/>
            <person name="Eveleigh R.J."/>
            <person name="Herman E.K."/>
            <person name="Klute M.J."/>
            <person name="Nakayama T."/>
            <person name="Obornik M."/>
            <person name="Reyes-Prieto A."/>
            <person name="Armbrust E.V."/>
            <person name="Aves S.J."/>
            <person name="Beiko R.G."/>
            <person name="Coutinho P."/>
            <person name="Dacks J.B."/>
            <person name="Durnford D.G."/>
            <person name="Fast N.M."/>
            <person name="Green B.R."/>
            <person name="Grisdale C.J."/>
            <person name="Hempel F."/>
            <person name="Henrissat B."/>
            <person name="Hoppner M.P."/>
            <person name="Ishida K."/>
            <person name="Kim E."/>
            <person name="Koreny L."/>
            <person name="Kroth P.G."/>
            <person name="Liu Y."/>
            <person name="Malik S.B."/>
            <person name="Maier U.G."/>
            <person name="McRose D."/>
            <person name="Mock T."/>
            <person name="Neilson J.A."/>
            <person name="Onodera N.T."/>
            <person name="Poole A.M."/>
            <person name="Pritham E.J."/>
            <person name="Richards T.A."/>
            <person name="Rocap G."/>
            <person name="Roy S.W."/>
            <person name="Sarai C."/>
            <person name="Schaack S."/>
            <person name="Shirato S."/>
            <person name="Slamovits C.H."/>
            <person name="Spencer D.F."/>
            <person name="Suzuki S."/>
            <person name="Worden A.Z."/>
            <person name="Zauner S."/>
            <person name="Barry K."/>
            <person name="Bell C."/>
            <person name="Bharti A.K."/>
            <person name="Crow J.A."/>
            <person name="Grimwood J."/>
            <person name="Kramer R."/>
            <person name="Lindquist E."/>
            <person name="Lucas S."/>
            <person name="Salamov A."/>
            <person name="McFadden G.I."/>
            <person name="Lane C.E."/>
            <person name="Keeling P.J."/>
            <person name="Gray M.W."/>
            <person name="Grigoriev I.V."/>
            <person name="Archibald J.M."/>
        </authorList>
    </citation>
    <scope>NUCLEOTIDE SEQUENCE</scope>
    <source>
        <strain evidence="3 5">CCMP2712</strain>
    </source>
</reference>
<dbReference type="RefSeq" id="XP_005840374.1">
    <property type="nucleotide sequence ID" value="XM_005840317.1"/>
</dbReference>
<reference evidence="4" key="3">
    <citation type="submission" date="2016-03" db="UniProtKB">
        <authorList>
            <consortium name="EnsemblProtists"/>
        </authorList>
    </citation>
    <scope>IDENTIFICATION</scope>
</reference>
<dbReference type="EnsemblProtists" id="EKX53394">
    <property type="protein sequence ID" value="EKX53394"/>
    <property type="gene ID" value="GUITHDRAFT_101096"/>
</dbReference>
<keyword evidence="1" id="KW-0175">Coiled coil</keyword>
<proteinExistence type="predicted"/>
<reference evidence="5" key="2">
    <citation type="submission" date="2012-11" db="EMBL/GenBank/DDBJ databases">
        <authorList>
            <person name="Kuo A."/>
            <person name="Curtis B.A."/>
            <person name="Tanifuji G."/>
            <person name="Burki F."/>
            <person name="Gruber A."/>
            <person name="Irimia M."/>
            <person name="Maruyama S."/>
            <person name="Arias M.C."/>
            <person name="Ball S.G."/>
            <person name="Gile G.H."/>
            <person name="Hirakawa Y."/>
            <person name="Hopkins J.F."/>
            <person name="Rensing S.A."/>
            <person name="Schmutz J."/>
            <person name="Symeonidi A."/>
            <person name="Elias M."/>
            <person name="Eveleigh R.J."/>
            <person name="Herman E.K."/>
            <person name="Klute M.J."/>
            <person name="Nakayama T."/>
            <person name="Obornik M."/>
            <person name="Reyes-Prieto A."/>
            <person name="Armbrust E.V."/>
            <person name="Aves S.J."/>
            <person name="Beiko R.G."/>
            <person name="Coutinho P."/>
            <person name="Dacks J.B."/>
            <person name="Durnford D.G."/>
            <person name="Fast N.M."/>
            <person name="Green B.R."/>
            <person name="Grisdale C."/>
            <person name="Hempe F."/>
            <person name="Henrissat B."/>
            <person name="Hoppner M.P."/>
            <person name="Ishida K.-I."/>
            <person name="Kim E."/>
            <person name="Koreny L."/>
            <person name="Kroth P.G."/>
            <person name="Liu Y."/>
            <person name="Malik S.-B."/>
            <person name="Maier U.G."/>
            <person name="McRose D."/>
            <person name="Mock T."/>
            <person name="Neilson J.A."/>
            <person name="Onodera N.T."/>
            <person name="Poole A.M."/>
            <person name="Pritham E.J."/>
            <person name="Richards T.A."/>
            <person name="Rocap G."/>
            <person name="Roy S.W."/>
            <person name="Sarai C."/>
            <person name="Schaack S."/>
            <person name="Shirato S."/>
            <person name="Slamovits C.H."/>
            <person name="Spencer D.F."/>
            <person name="Suzuki S."/>
            <person name="Worden A.Z."/>
            <person name="Zauner S."/>
            <person name="Barry K."/>
            <person name="Bell C."/>
            <person name="Bharti A.K."/>
            <person name="Crow J.A."/>
            <person name="Grimwood J."/>
            <person name="Kramer R."/>
            <person name="Lindquist E."/>
            <person name="Lucas S."/>
            <person name="Salamov A."/>
            <person name="McFadden G.I."/>
            <person name="Lane C.E."/>
            <person name="Keeling P.J."/>
            <person name="Gray M.W."/>
            <person name="Grigoriev I.V."/>
            <person name="Archibald J.M."/>
        </authorList>
    </citation>
    <scope>NUCLEOTIDE SEQUENCE</scope>
    <source>
        <strain evidence="5">CCMP2712</strain>
    </source>
</reference>
<dbReference type="PaxDb" id="55529-EKX53394"/>
<evidence type="ECO:0000313" key="4">
    <source>
        <dbReference type="EnsemblProtists" id="EKX53394"/>
    </source>
</evidence>
<sequence>MMEYMQEADKRETGEAEKEEEISQKIVEDLQREQRALEKMRGNLAKLLAQENENSLVLSEHESSVTTVKKRLSLIKSQSKQLQSRIKEAETSLQKSYEKFKGRVQQQDEE</sequence>
<feature type="compositionally biased region" description="Basic and acidic residues" evidence="2">
    <location>
        <begin position="7"/>
        <end position="23"/>
    </location>
</feature>
<dbReference type="GeneID" id="17309947"/>
<dbReference type="KEGG" id="gtt:GUITHDRAFT_101096"/>
<feature type="coiled-coil region" evidence="1">
    <location>
        <begin position="27"/>
        <end position="99"/>
    </location>
</feature>
<dbReference type="AlphaFoldDB" id="L1JYI6"/>
<protein>
    <submittedName>
        <fullName evidence="3 4">Uncharacterized protein</fullName>
    </submittedName>
</protein>
<dbReference type="EMBL" id="JH992970">
    <property type="protein sequence ID" value="EKX53394.1"/>
    <property type="molecule type" value="Genomic_DNA"/>
</dbReference>
<organism evidence="3">
    <name type="scientific">Guillardia theta (strain CCMP2712)</name>
    <name type="common">Cryptophyte</name>
    <dbReference type="NCBI Taxonomy" id="905079"/>
    <lineage>
        <taxon>Eukaryota</taxon>
        <taxon>Cryptophyceae</taxon>
        <taxon>Pyrenomonadales</taxon>
        <taxon>Geminigeraceae</taxon>
        <taxon>Guillardia</taxon>
    </lineage>
</organism>